<proteinExistence type="predicted"/>
<dbReference type="OrthoDB" id="6133115at2759"/>
<keyword evidence="2" id="KW-0217">Developmental protein</keyword>
<evidence type="ECO:0000259" key="6">
    <source>
        <dbReference type="PROSITE" id="PS51059"/>
    </source>
</evidence>
<organism evidence="8 9">
    <name type="scientific">Arachis hypogaea</name>
    <name type="common">Peanut</name>
    <dbReference type="NCBI Taxonomy" id="3818"/>
    <lineage>
        <taxon>Eukaryota</taxon>
        <taxon>Viridiplantae</taxon>
        <taxon>Streptophyta</taxon>
        <taxon>Embryophyta</taxon>
        <taxon>Tracheophyta</taxon>
        <taxon>Spermatophyta</taxon>
        <taxon>Magnoliopsida</taxon>
        <taxon>eudicotyledons</taxon>
        <taxon>Gunneridae</taxon>
        <taxon>Pentapetalae</taxon>
        <taxon>rosids</taxon>
        <taxon>fabids</taxon>
        <taxon>Fabales</taxon>
        <taxon>Fabaceae</taxon>
        <taxon>Papilionoideae</taxon>
        <taxon>50 kb inversion clade</taxon>
        <taxon>dalbergioids sensu lato</taxon>
        <taxon>Dalbergieae</taxon>
        <taxon>Pterocarpus clade</taxon>
        <taxon>Arachis</taxon>
    </lineage>
</organism>
<dbReference type="Gramene" id="arahy.Tifrunner.gnm2.ann2.Ah10g326800.1">
    <property type="protein sequence ID" value="arahy.Tifrunner.gnm2.ann2.Ah10g326800.1-CDS"/>
    <property type="gene ID" value="arahy.Tifrunner.gnm2.ann2.Ah10g326800"/>
</dbReference>
<dbReference type="Gene3D" id="3.90.228.10">
    <property type="match status" value="1"/>
</dbReference>
<comment type="subcellular location">
    <subcellularLocation>
        <location evidence="1">Nucleus</location>
    </subcellularLocation>
</comment>
<dbReference type="STRING" id="3818.A0A445B3H7"/>
<keyword evidence="3" id="KW-0346">Stress response</keyword>
<dbReference type="PANTHER" id="PTHR32263:SF23">
    <property type="entry name" value="INACTIVE POLY [ADP-RIBOSE] POLYMERASE SRO4"/>
    <property type="match status" value="1"/>
</dbReference>
<evidence type="ECO:0000259" key="7">
    <source>
        <dbReference type="PROSITE" id="PS51879"/>
    </source>
</evidence>
<feature type="domain" description="RST" evidence="7">
    <location>
        <begin position="266"/>
        <end position="337"/>
    </location>
</feature>
<protein>
    <recommendedName>
        <fullName evidence="10">Inactive poly [ADP-ribose] polymerase SRO5</fullName>
    </recommendedName>
</protein>
<feature type="domain" description="PARP catalytic" evidence="6">
    <location>
        <begin position="57"/>
        <end position="270"/>
    </location>
</feature>
<evidence type="ECO:0000313" key="8">
    <source>
        <dbReference type="EMBL" id="RYR33242.1"/>
    </source>
</evidence>
<dbReference type="EMBL" id="SDMP01000010">
    <property type="protein sequence ID" value="RYR33242.1"/>
    <property type="molecule type" value="Genomic_DNA"/>
</dbReference>
<dbReference type="SUPFAM" id="SSF56399">
    <property type="entry name" value="ADP-ribosylation"/>
    <property type="match status" value="1"/>
</dbReference>
<dbReference type="InterPro" id="IPR012317">
    <property type="entry name" value="Poly(ADP-ribose)pol_cat_dom"/>
</dbReference>
<evidence type="ECO:0000256" key="3">
    <source>
        <dbReference type="ARBA" id="ARBA00023016"/>
    </source>
</evidence>
<evidence type="ECO:0000256" key="4">
    <source>
        <dbReference type="ARBA" id="ARBA00023242"/>
    </source>
</evidence>
<dbReference type="GO" id="GO:0005634">
    <property type="term" value="C:nucleus"/>
    <property type="evidence" value="ECO:0007669"/>
    <property type="project" value="UniProtKB-SubCell"/>
</dbReference>
<name>A0A445B3H7_ARAHY</name>
<dbReference type="GO" id="GO:0003950">
    <property type="term" value="F:NAD+ poly-ADP-ribosyltransferase activity"/>
    <property type="evidence" value="ECO:0007669"/>
    <property type="project" value="InterPro"/>
</dbReference>
<reference evidence="8 9" key="1">
    <citation type="submission" date="2019-01" db="EMBL/GenBank/DDBJ databases">
        <title>Sequencing of cultivated peanut Arachis hypogaea provides insights into genome evolution and oil improvement.</title>
        <authorList>
            <person name="Chen X."/>
        </authorList>
    </citation>
    <scope>NUCLEOTIDE SEQUENCE [LARGE SCALE GENOMIC DNA]</scope>
    <source>
        <strain evidence="9">cv. Fuhuasheng</strain>
        <tissue evidence="8">Leaves</tissue>
    </source>
</reference>
<accession>A0A445B3H7</accession>
<dbReference type="InterPro" id="IPR044964">
    <property type="entry name" value="RCD1/SRO1-5"/>
</dbReference>
<feature type="compositionally biased region" description="Low complexity" evidence="5">
    <location>
        <begin position="1"/>
        <end position="18"/>
    </location>
</feature>
<evidence type="ECO:0000256" key="1">
    <source>
        <dbReference type="ARBA" id="ARBA00004123"/>
    </source>
</evidence>
<keyword evidence="4" id="KW-0539">Nucleus</keyword>
<feature type="region of interest" description="Disordered" evidence="5">
    <location>
        <begin position="1"/>
        <end position="39"/>
    </location>
</feature>
<dbReference type="SMR" id="A0A445B3H7"/>
<evidence type="ECO:0000256" key="5">
    <source>
        <dbReference type="SAM" id="MobiDB-lite"/>
    </source>
</evidence>
<evidence type="ECO:0000313" key="9">
    <source>
        <dbReference type="Proteomes" id="UP000289738"/>
    </source>
</evidence>
<dbReference type="PROSITE" id="PS51879">
    <property type="entry name" value="RST"/>
    <property type="match status" value="1"/>
</dbReference>
<dbReference type="PROSITE" id="PS51059">
    <property type="entry name" value="PARP_CATALYTIC"/>
    <property type="match status" value="1"/>
</dbReference>
<sequence length="351" mass="38693">MNLVTSSPLSVDSSSSTDSDWDNGGGSSSSSNGEEDTSCVISDCESSISGADRRRIIGEVRENKNVIGGFVKLEEHEAVYGLIKTRFLKGLGGVGEVVAVHRNACGSVAAHAKVQSFKVWERAVAKLRGGNANVKYGWFGTLGENDVRDIVSNGFGHRHGQTIIFSADHSPLQSVKRCVADKDGVRHLLLCRVILGRSELIVDPCNNKQQCNPSSEDYDSGVDSFSDPKNYIIWSSRINTHVLPAYLISYKLPSFKVSEKSEEQPLQPSSPWMPFPSLISVLSKNLPPNDIAIISMLYKDHKDNKISRHELIQKVRRIAGDKLLIAVIKSYKAKRKTCKIFPKVQTLQHDN</sequence>
<keyword evidence="9" id="KW-1185">Reference proteome</keyword>
<evidence type="ECO:0000256" key="2">
    <source>
        <dbReference type="ARBA" id="ARBA00022473"/>
    </source>
</evidence>
<dbReference type="InterPro" id="IPR022003">
    <property type="entry name" value="RST"/>
</dbReference>
<dbReference type="PANTHER" id="PTHR32263">
    <property type="entry name" value="INACTIVE POLY [ADP-RIBOSE] POLYMERASE SRO4-RELATED"/>
    <property type="match status" value="1"/>
</dbReference>
<evidence type="ECO:0008006" key="10">
    <source>
        <dbReference type="Google" id="ProtNLM"/>
    </source>
</evidence>
<comment type="caution">
    <text evidence="8">The sequence shown here is derived from an EMBL/GenBank/DDBJ whole genome shotgun (WGS) entry which is preliminary data.</text>
</comment>
<dbReference type="Proteomes" id="UP000289738">
    <property type="component" value="Chromosome A10"/>
</dbReference>
<gene>
    <name evidence="8" type="ORF">Ahy_A10g047804</name>
</gene>
<dbReference type="Pfam" id="PF12174">
    <property type="entry name" value="RST"/>
    <property type="match status" value="1"/>
</dbReference>
<dbReference type="AlphaFoldDB" id="A0A445B3H7"/>